<keyword evidence="3" id="KW-1133">Transmembrane helix</keyword>
<dbReference type="CDD" id="cd06225">
    <property type="entry name" value="HAMP"/>
    <property type="match status" value="1"/>
</dbReference>
<evidence type="ECO:0000256" key="1">
    <source>
        <dbReference type="ARBA" id="ARBA00022500"/>
    </source>
</evidence>
<comment type="caution">
    <text evidence="5">The sequence shown here is derived from an EMBL/GenBank/DDBJ whole genome shotgun (WGS) entry which is preliminary data.</text>
</comment>
<gene>
    <name evidence="5" type="ORF">JAO74_09630</name>
</gene>
<feature type="domain" description="HAMP" evidence="4">
    <location>
        <begin position="218"/>
        <end position="264"/>
    </location>
</feature>
<evidence type="ECO:0000313" key="6">
    <source>
        <dbReference type="Proteomes" id="UP000640426"/>
    </source>
</evidence>
<sequence>MTGMLYNSYMAINYGSNSSIGQSAEAQVKKDYEEALAKLAELRDREPNGPETAEVAPILARLNSIVDRAIGYSKSGKVEQARQSLAEGDRIDRSFSPKLRAMIIKRQEDGLKLSTKLSDQAKFTVINLYTVAIIGLLGGIALAIFVVRASITGPLARLQTQMGGFASGDYREAVFGQDRGDEVGQMAKAVAVFRENGIAKETADAAKARADAEQKMVVDTVSGHLSDLSDGDLTVTIAQEFPPEYAGLKSNFNEALGKLRDLIGAVSESATTIRTGSGEIAQA</sequence>
<dbReference type="Pfam" id="PF00672">
    <property type="entry name" value="HAMP"/>
    <property type="match status" value="1"/>
</dbReference>
<proteinExistence type="inferred from homology"/>
<protein>
    <submittedName>
        <fullName evidence="5">Methyl-accepting chemotaxis protein</fullName>
    </submittedName>
</protein>
<keyword evidence="3" id="KW-0472">Membrane</keyword>
<organism evidence="5 6">
    <name type="scientific">Sphingomonas mollis</name>
    <dbReference type="NCBI Taxonomy" id="2795726"/>
    <lineage>
        <taxon>Bacteria</taxon>
        <taxon>Pseudomonadati</taxon>
        <taxon>Pseudomonadota</taxon>
        <taxon>Alphaproteobacteria</taxon>
        <taxon>Sphingomonadales</taxon>
        <taxon>Sphingomonadaceae</taxon>
        <taxon>Sphingomonas</taxon>
    </lineage>
</organism>
<keyword evidence="3" id="KW-0812">Transmembrane</keyword>
<dbReference type="SUPFAM" id="SSF158472">
    <property type="entry name" value="HAMP domain-like"/>
    <property type="match status" value="1"/>
</dbReference>
<dbReference type="PANTHER" id="PTHR43531">
    <property type="entry name" value="PROTEIN ICFG"/>
    <property type="match status" value="1"/>
</dbReference>
<dbReference type="PROSITE" id="PS50885">
    <property type="entry name" value="HAMP"/>
    <property type="match status" value="2"/>
</dbReference>
<dbReference type="Gene3D" id="1.10.8.500">
    <property type="entry name" value="HAMP domain in histidine kinase"/>
    <property type="match status" value="1"/>
</dbReference>
<dbReference type="EMBL" id="JAELXS010000005">
    <property type="protein sequence ID" value="MBJ6122050.1"/>
    <property type="molecule type" value="Genomic_DNA"/>
</dbReference>
<keyword evidence="6" id="KW-1185">Reference proteome</keyword>
<evidence type="ECO:0000313" key="5">
    <source>
        <dbReference type="EMBL" id="MBJ6122050.1"/>
    </source>
</evidence>
<keyword evidence="1" id="KW-0145">Chemotaxis</keyword>
<evidence type="ECO:0000259" key="4">
    <source>
        <dbReference type="PROSITE" id="PS50885"/>
    </source>
</evidence>
<reference evidence="6" key="1">
    <citation type="submission" date="2020-12" db="EMBL/GenBank/DDBJ databases">
        <title>Hymenobacter sp.</title>
        <authorList>
            <person name="Kim M.K."/>
        </authorList>
    </citation>
    <scope>NUCLEOTIDE SEQUENCE [LARGE SCALE GENOMIC DNA]</scope>
    <source>
        <strain evidence="6">BT553</strain>
    </source>
</reference>
<dbReference type="SMART" id="SM00304">
    <property type="entry name" value="HAMP"/>
    <property type="match status" value="2"/>
</dbReference>
<evidence type="ECO:0000256" key="2">
    <source>
        <dbReference type="ARBA" id="ARBA00029447"/>
    </source>
</evidence>
<name>A0ABS0XPS8_9SPHN</name>
<feature type="domain" description="HAMP" evidence="4">
    <location>
        <begin position="149"/>
        <end position="202"/>
    </location>
</feature>
<accession>A0ABS0XPS8</accession>
<evidence type="ECO:0000256" key="3">
    <source>
        <dbReference type="SAM" id="Phobius"/>
    </source>
</evidence>
<dbReference type="InterPro" id="IPR003660">
    <property type="entry name" value="HAMP_dom"/>
</dbReference>
<comment type="similarity">
    <text evidence="2">Belongs to the methyl-accepting chemotaxis (MCP) protein family.</text>
</comment>
<feature type="transmembrane region" description="Helical" evidence="3">
    <location>
        <begin position="126"/>
        <end position="147"/>
    </location>
</feature>
<feature type="non-terminal residue" evidence="5">
    <location>
        <position position="283"/>
    </location>
</feature>
<dbReference type="InterPro" id="IPR051310">
    <property type="entry name" value="MCP_chemotaxis"/>
</dbReference>
<dbReference type="Proteomes" id="UP000640426">
    <property type="component" value="Unassembled WGS sequence"/>
</dbReference>
<dbReference type="PANTHER" id="PTHR43531:SF11">
    <property type="entry name" value="METHYL-ACCEPTING CHEMOTAXIS PROTEIN 3"/>
    <property type="match status" value="1"/>
</dbReference>